<dbReference type="PANTHER" id="PTHR36933">
    <property type="entry name" value="SLL0788 PROTEIN"/>
    <property type="match status" value="1"/>
</dbReference>
<organism evidence="3 4">
    <name type="scientific">Calidifontibacter indicus</name>
    <dbReference type="NCBI Taxonomy" id="419650"/>
    <lineage>
        <taxon>Bacteria</taxon>
        <taxon>Bacillati</taxon>
        <taxon>Actinomycetota</taxon>
        <taxon>Actinomycetes</taxon>
        <taxon>Micrococcales</taxon>
        <taxon>Dermacoccaceae</taxon>
        <taxon>Calidifontibacter</taxon>
    </lineage>
</organism>
<dbReference type="Gene3D" id="1.20.1260.10">
    <property type="match status" value="1"/>
</dbReference>
<dbReference type="InterPro" id="IPR012347">
    <property type="entry name" value="Ferritin-like"/>
</dbReference>
<dbReference type="EMBL" id="QTUA01000002">
    <property type="protein sequence ID" value="REF24660.1"/>
    <property type="molecule type" value="Genomic_DNA"/>
</dbReference>
<feature type="compositionally biased region" description="Polar residues" evidence="1">
    <location>
        <begin position="1"/>
        <end position="13"/>
    </location>
</feature>
<evidence type="ECO:0000313" key="3">
    <source>
        <dbReference type="EMBL" id="REF24660.1"/>
    </source>
</evidence>
<evidence type="ECO:0000259" key="2">
    <source>
        <dbReference type="Pfam" id="PF03713"/>
    </source>
</evidence>
<name>A0A3D9U9N9_9MICO</name>
<gene>
    <name evidence="3" type="ORF">DFJ65_3447</name>
</gene>
<evidence type="ECO:0000256" key="1">
    <source>
        <dbReference type="SAM" id="MobiDB-lite"/>
    </source>
</evidence>
<dbReference type="PANTHER" id="PTHR36933:SF1">
    <property type="entry name" value="SLL0788 PROTEIN"/>
    <property type="match status" value="1"/>
</dbReference>
<dbReference type="OrthoDB" id="26872at2"/>
<keyword evidence="4" id="KW-1185">Reference proteome</keyword>
<accession>A0A3D9U9N9</accession>
<evidence type="ECO:0000313" key="4">
    <source>
        <dbReference type="Proteomes" id="UP000256253"/>
    </source>
</evidence>
<reference evidence="3 4" key="1">
    <citation type="submission" date="2018-08" db="EMBL/GenBank/DDBJ databases">
        <title>Sequencing the genomes of 1000 actinobacteria strains.</title>
        <authorList>
            <person name="Klenk H.-P."/>
        </authorList>
    </citation>
    <scope>NUCLEOTIDE SEQUENCE [LARGE SCALE GENOMIC DNA]</scope>
    <source>
        <strain evidence="3 4">DSM 22967</strain>
    </source>
</reference>
<dbReference type="AlphaFoldDB" id="A0A3D9U9N9"/>
<comment type="caution">
    <text evidence="3">The sequence shown here is derived from an EMBL/GenBank/DDBJ whole genome shotgun (WGS) entry which is preliminary data.</text>
</comment>
<feature type="region of interest" description="Disordered" evidence="1">
    <location>
        <begin position="1"/>
        <end position="36"/>
    </location>
</feature>
<dbReference type="Proteomes" id="UP000256253">
    <property type="component" value="Unassembled WGS sequence"/>
</dbReference>
<feature type="domain" description="DUF305" evidence="2">
    <location>
        <begin position="38"/>
        <end position="193"/>
    </location>
</feature>
<proteinExistence type="predicted"/>
<dbReference type="RefSeq" id="WP_115924553.1">
    <property type="nucleotide sequence ID" value="NZ_QTUA01000002.1"/>
</dbReference>
<protein>
    <submittedName>
        <fullName evidence="3">Uncharacterized protein (DUF305 family)</fullName>
    </submittedName>
</protein>
<sequence length="199" mass="21584">MSRSSRWTASELPSSGDLDPHPTNDALPIPTPSIGKSRFARDMQTHHRQAVEMAFIIRDKTTNSTIRTIAYDIITTQQQQAGQMYGWLAQWRLHQTGSEPPMAWMGSGHHMGSPASTGSTMPGMATPAQLAQLRAATGPAADRLFLTLMIAHHRGGIGMARAIQPMTENPAVDTLAGAIETSQEAEITQMTRLRGTLPT</sequence>
<dbReference type="InterPro" id="IPR005183">
    <property type="entry name" value="DUF305_CopM-like"/>
</dbReference>
<dbReference type="Pfam" id="PF03713">
    <property type="entry name" value="DUF305"/>
    <property type="match status" value="1"/>
</dbReference>